<protein>
    <submittedName>
        <fullName evidence="2">Rod shape-determining protein MreD</fullName>
    </submittedName>
</protein>
<sequence>MEHVRHRRYIGMILYTLVMLAILLVRLLPLAPGSIGWPGPDLMLCVTLAWVLRRPRQVPVLLIGAVFFIEDILMLRPLGLWTALVILATEAARHREHRWRELPFMVEWLRVAILIALIVLANRFVLALFFVDMPSLGQVILQMLATILTYPLVVVVTRWTLGLRRADYIEADIMRQR</sequence>
<feature type="transmembrane region" description="Helical" evidence="1">
    <location>
        <begin position="136"/>
        <end position="156"/>
    </location>
</feature>
<organism evidence="2 3">
    <name type="scientific">Paracoccus cavernae</name>
    <dbReference type="NCBI Taxonomy" id="1571207"/>
    <lineage>
        <taxon>Bacteria</taxon>
        <taxon>Pseudomonadati</taxon>
        <taxon>Pseudomonadota</taxon>
        <taxon>Alphaproteobacteria</taxon>
        <taxon>Rhodobacterales</taxon>
        <taxon>Paracoccaceae</taxon>
        <taxon>Paracoccus</taxon>
    </lineage>
</organism>
<feature type="transmembrane region" description="Helical" evidence="1">
    <location>
        <begin position="12"/>
        <end position="31"/>
    </location>
</feature>
<keyword evidence="1" id="KW-1133">Transmembrane helix</keyword>
<feature type="transmembrane region" description="Helical" evidence="1">
    <location>
        <begin position="108"/>
        <end position="130"/>
    </location>
</feature>
<accession>A0ABT8D652</accession>
<comment type="caution">
    <text evidence="2">The sequence shown here is derived from an EMBL/GenBank/DDBJ whole genome shotgun (WGS) entry which is preliminary data.</text>
</comment>
<proteinExistence type="predicted"/>
<feature type="transmembrane region" description="Helical" evidence="1">
    <location>
        <begin position="60"/>
        <end position="87"/>
    </location>
</feature>
<evidence type="ECO:0000313" key="3">
    <source>
        <dbReference type="Proteomes" id="UP001243846"/>
    </source>
</evidence>
<reference evidence="3" key="1">
    <citation type="journal article" date="2019" name="Int. J. Syst. Evol. Microbiol.">
        <title>The Global Catalogue of Microorganisms (GCM) 10K type strain sequencing project: providing services to taxonomists for standard genome sequencing and annotation.</title>
        <authorList>
            <consortium name="The Broad Institute Genomics Platform"/>
            <consortium name="The Broad Institute Genome Sequencing Center for Infectious Disease"/>
            <person name="Wu L."/>
            <person name="Ma J."/>
        </authorList>
    </citation>
    <scope>NUCLEOTIDE SEQUENCE [LARGE SCALE GENOMIC DNA]</scope>
    <source>
        <strain evidence="3">CECT 8482</strain>
    </source>
</reference>
<evidence type="ECO:0000313" key="2">
    <source>
        <dbReference type="EMBL" id="MDN3711381.1"/>
    </source>
</evidence>
<gene>
    <name evidence="2" type="ORF">QWZ10_05300</name>
</gene>
<keyword evidence="1" id="KW-0472">Membrane</keyword>
<keyword evidence="3" id="KW-1185">Reference proteome</keyword>
<name>A0ABT8D652_9RHOB</name>
<keyword evidence="1" id="KW-0812">Transmembrane</keyword>
<dbReference type="EMBL" id="JAUFRC010000001">
    <property type="protein sequence ID" value="MDN3711381.1"/>
    <property type="molecule type" value="Genomic_DNA"/>
</dbReference>
<evidence type="ECO:0000256" key="1">
    <source>
        <dbReference type="SAM" id="Phobius"/>
    </source>
</evidence>
<dbReference type="Proteomes" id="UP001243846">
    <property type="component" value="Unassembled WGS sequence"/>
</dbReference>